<organism evidence="1 2">
    <name type="scientific">Kocuria aegyptia</name>
    <dbReference type="NCBI Taxonomy" id="330943"/>
    <lineage>
        <taxon>Bacteria</taxon>
        <taxon>Bacillati</taxon>
        <taxon>Actinomycetota</taxon>
        <taxon>Actinomycetes</taxon>
        <taxon>Micrococcales</taxon>
        <taxon>Micrococcaceae</taxon>
        <taxon>Kocuria</taxon>
    </lineage>
</organism>
<name>A0ABP4WLD3_9MICC</name>
<protein>
    <submittedName>
        <fullName evidence="1">Uncharacterized protein</fullName>
    </submittedName>
</protein>
<keyword evidence="2" id="KW-1185">Reference proteome</keyword>
<accession>A0ABP4WLD3</accession>
<sequence length="89" mass="9664">MGAPANGLFRAINGALVQAEDRTWGDFGILVADPAMTVRLGQQQRLKSRGVRTGTSEQAARARSFHGVMIAYCRDHPMLTTAEALQPRP</sequence>
<dbReference type="RefSeq" id="WP_344121337.1">
    <property type="nucleotide sequence ID" value="NZ_BAAAOA010000016.1"/>
</dbReference>
<evidence type="ECO:0000313" key="2">
    <source>
        <dbReference type="Proteomes" id="UP001501204"/>
    </source>
</evidence>
<dbReference type="Proteomes" id="UP001501204">
    <property type="component" value="Unassembled WGS sequence"/>
</dbReference>
<comment type="caution">
    <text evidence="1">The sequence shown here is derived from an EMBL/GenBank/DDBJ whole genome shotgun (WGS) entry which is preliminary data.</text>
</comment>
<dbReference type="EMBL" id="BAAAOA010000016">
    <property type="protein sequence ID" value="GAA1757241.1"/>
    <property type="molecule type" value="Genomic_DNA"/>
</dbReference>
<evidence type="ECO:0000313" key="1">
    <source>
        <dbReference type="EMBL" id="GAA1757241.1"/>
    </source>
</evidence>
<gene>
    <name evidence="1" type="ORF">GCM10009767_15730</name>
</gene>
<reference evidence="2" key="1">
    <citation type="journal article" date="2019" name="Int. J. Syst. Evol. Microbiol.">
        <title>The Global Catalogue of Microorganisms (GCM) 10K type strain sequencing project: providing services to taxonomists for standard genome sequencing and annotation.</title>
        <authorList>
            <consortium name="The Broad Institute Genomics Platform"/>
            <consortium name="The Broad Institute Genome Sequencing Center for Infectious Disease"/>
            <person name="Wu L."/>
            <person name="Ma J."/>
        </authorList>
    </citation>
    <scope>NUCLEOTIDE SEQUENCE [LARGE SCALE GENOMIC DNA]</scope>
    <source>
        <strain evidence="2">JCM 14735</strain>
    </source>
</reference>
<proteinExistence type="predicted"/>